<dbReference type="Proteomes" id="UP000736672">
    <property type="component" value="Unassembled WGS sequence"/>
</dbReference>
<feature type="transmembrane region" description="Helical" evidence="6">
    <location>
        <begin position="493"/>
        <end position="516"/>
    </location>
</feature>
<evidence type="ECO:0000256" key="4">
    <source>
        <dbReference type="ARBA" id="ARBA00023136"/>
    </source>
</evidence>
<evidence type="ECO:0000313" key="9">
    <source>
        <dbReference type="Proteomes" id="UP000736672"/>
    </source>
</evidence>
<feature type="transmembrane region" description="Helical" evidence="6">
    <location>
        <begin position="186"/>
        <end position="207"/>
    </location>
</feature>
<evidence type="ECO:0000256" key="6">
    <source>
        <dbReference type="SAM" id="Phobius"/>
    </source>
</evidence>
<gene>
    <name evidence="8" type="ORF">B0J15DRAFT_588614</name>
</gene>
<dbReference type="AlphaFoldDB" id="A0A9P9L965"/>
<feature type="transmembrane region" description="Helical" evidence="6">
    <location>
        <begin position="102"/>
        <end position="120"/>
    </location>
</feature>
<keyword evidence="5" id="KW-0325">Glycoprotein</keyword>
<dbReference type="InterPro" id="IPR020846">
    <property type="entry name" value="MFS_dom"/>
</dbReference>
<sequence>MEEQPTHQASDCRIDDLKVPGTVDMSIAEGQQAAYGLALYPVPSKDPNDPLIWSKRKKLTILFLVSIYSFLSNGALFGPSVYVNYLAELFQKTPNETSRLVTYPNLLFGFGSLIFVPMYHKIGRRPVMLISVILYCAGLLGCALSSSYNVLFGFRMLHAFACSVCEALPAQAVADVFFLHERGKALGWYTFALTTGTLSAVPASYMLSSGKSYNLFFWVEFACGCLLFLGTFFCFEETMYIRRTNALDTRPVDDHVVDCEKDDEQSVRQIESRARESDPEISQRRTYRQQLSVFDKTDPESPVFLMMARSFTYFIVPPVFWVCTTYGMIIGLGALAFTSTFPVIVASPPYSWPIENTGLVAVASFLGYLVAMGLFGRLPDRFAARMTRRNKNIHEAEHRLWCLVVVFLISPASLILYGYCAERQLHWIGLVFAIGIFQFGSFFYLTYTLAYAMDSYEANIPEMLIAMNVGKQAISFGFGFEVIDWIIEKGYITMFAGIFCGVMVANNLVVFIFLVFGKSMRRYLGQTRLGKTHKNSVA</sequence>
<keyword evidence="4 6" id="KW-0472">Membrane</keyword>
<dbReference type="PANTHER" id="PTHR23502:SF160">
    <property type="entry name" value="MAJOR FACILITATOR SUPERFAMILY (MFS) PROFILE DOMAIN-CONTAINING PROTEIN-RELATED"/>
    <property type="match status" value="1"/>
</dbReference>
<dbReference type="EMBL" id="JAGTJS010000001">
    <property type="protein sequence ID" value="KAH7276237.1"/>
    <property type="molecule type" value="Genomic_DNA"/>
</dbReference>
<comment type="caution">
    <text evidence="8">The sequence shown here is derived from an EMBL/GenBank/DDBJ whole genome shotgun (WGS) entry which is preliminary data.</text>
</comment>
<feature type="transmembrane region" description="Helical" evidence="6">
    <location>
        <begin position="464"/>
        <end position="487"/>
    </location>
</feature>
<keyword evidence="2 6" id="KW-0812">Transmembrane</keyword>
<feature type="transmembrane region" description="Helical" evidence="6">
    <location>
        <begin position="157"/>
        <end position="179"/>
    </location>
</feature>
<evidence type="ECO:0000256" key="3">
    <source>
        <dbReference type="ARBA" id="ARBA00022989"/>
    </source>
</evidence>
<feature type="transmembrane region" description="Helical" evidence="6">
    <location>
        <begin position="425"/>
        <end position="452"/>
    </location>
</feature>
<proteinExistence type="predicted"/>
<evidence type="ECO:0000259" key="7">
    <source>
        <dbReference type="PROSITE" id="PS50850"/>
    </source>
</evidence>
<dbReference type="InterPro" id="IPR011701">
    <property type="entry name" value="MFS"/>
</dbReference>
<dbReference type="Pfam" id="PF07690">
    <property type="entry name" value="MFS_1"/>
    <property type="match status" value="1"/>
</dbReference>
<feature type="transmembrane region" description="Helical" evidence="6">
    <location>
        <begin position="311"/>
        <end position="337"/>
    </location>
</feature>
<dbReference type="SUPFAM" id="SSF103473">
    <property type="entry name" value="MFS general substrate transporter"/>
    <property type="match status" value="1"/>
</dbReference>
<feature type="transmembrane region" description="Helical" evidence="6">
    <location>
        <begin position="357"/>
        <end position="379"/>
    </location>
</feature>
<feature type="transmembrane region" description="Helical" evidence="6">
    <location>
        <begin position="213"/>
        <end position="235"/>
    </location>
</feature>
<organism evidence="8 9">
    <name type="scientific">Fusarium solani</name>
    <name type="common">Filamentous fungus</name>
    <dbReference type="NCBI Taxonomy" id="169388"/>
    <lineage>
        <taxon>Eukaryota</taxon>
        <taxon>Fungi</taxon>
        <taxon>Dikarya</taxon>
        <taxon>Ascomycota</taxon>
        <taxon>Pezizomycotina</taxon>
        <taxon>Sordariomycetes</taxon>
        <taxon>Hypocreomycetidae</taxon>
        <taxon>Hypocreales</taxon>
        <taxon>Nectriaceae</taxon>
        <taxon>Fusarium</taxon>
        <taxon>Fusarium solani species complex</taxon>
    </lineage>
</organism>
<keyword evidence="9" id="KW-1185">Reference proteome</keyword>
<dbReference type="GO" id="GO:0022857">
    <property type="term" value="F:transmembrane transporter activity"/>
    <property type="evidence" value="ECO:0007669"/>
    <property type="project" value="InterPro"/>
</dbReference>
<dbReference type="OrthoDB" id="2585655at2759"/>
<name>A0A9P9L965_FUSSL</name>
<dbReference type="GO" id="GO:0005886">
    <property type="term" value="C:plasma membrane"/>
    <property type="evidence" value="ECO:0007669"/>
    <property type="project" value="TreeGrafter"/>
</dbReference>
<comment type="subcellular location">
    <subcellularLocation>
        <location evidence="1">Membrane</location>
        <topology evidence="1">Multi-pass membrane protein</topology>
    </subcellularLocation>
</comment>
<evidence type="ECO:0000256" key="1">
    <source>
        <dbReference type="ARBA" id="ARBA00004141"/>
    </source>
</evidence>
<reference evidence="8" key="1">
    <citation type="journal article" date="2021" name="Nat. Commun.">
        <title>Genetic determinants of endophytism in the Arabidopsis root mycobiome.</title>
        <authorList>
            <person name="Mesny F."/>
            <person name="Miyauchi S."/>
            <person name="Thiergart T."/>
            <person name="Pickel B."/>
            <person name="Atanasova L."/>
            <person name="Karlsson M."/>
            <person name="Huettel B."/>
            <person name="Barry K.W."/>
            <person name="Haridas S."/>
            <person name="Chen C."/>
            <person name="Bauer D."/>
            <person name="Andreopoulos W."/>
            <person name="Pangilinan J."/>
            <person name="LaButti K."/>
            <person name="Riley R."/>
            <person name="Lipzen A."/>
            <person name="Clum A."/>
            <person name="Drula E."/>
            <person name="Henrissat B."/>
            <person name="Kohler A."/>
            <person name="Grigoriev I.V."/>
            <person name="Martin F.M."/>
            <person name="Hacquard S."/>
        </authorList>
    </citation>
    <scope>NUCLEOTIDE SEQUENCE</scope>
    <source>
        <strain evidence="8">FSSC 5 MPI-SDFR-AT-0091</strain>
    </source>
</reference>
<dbReference type="PROSITE" id="PS50850">
    <property type="entry name" value="MFS"/>
    <property type="match status" value="1"/>
</dbReference>
<feature type="transmembrane region" description="Helical" evidence="6">
    <location>
        <begin position="400"/>
        <end position="419"/>
    </location>
</feature>
<feature type="transmembrane region" description="Helical" evidence="6">
    <location>
        <begin position="127"/>
        <end position="151"/>
    </location>
</feature>
<evidence type="ECO:0000313" key="8">
    <source>
        <dbReference type="EMBL" id="KAH7276237.1"/>
    </source>
</evidence>
<protein>
    <submittedName>
        <fullName evidence="8">Major facilitator superfamily domain-containing protein</fullName>
    </submittedName>
</protein>
<evidence type="ECO:0000256" key="2">
    <source>
        <dbReference type="ARBA" id="ARBA00022692"/>
    </source>
</evidence>
<dbReference type="InterPro" id="IPR036259">
    <property type="entry name" value="MFS_trans_sf"/>
</dbReference>
<feature type="domain" description="Major facilitator superfamily (MFS) profile" evidence="7">
    <location>
        <begin position="58"/>
        <end position="519"/>
    </location>
</feature>
<dbReference type="PANTHER" id="PTHR23502">
    <property type="entry name" value="MAJOR FACILITATOR SUPERFAMILY"/>
    <property type="match status" value="1"/>
</dbReference>
<dbReference type="Gene3D" id="1.20.1250.20">
    <property type="entry name" value="MFS general substrate transporter like domains"/>
    <property type="match status" value="1"/>
</dbReference>
<evidence type="ECO:0000256" key="5">
    <source>
        <dbReference type="ARBA" id="ARBA00023180"/>
    </source>
</evidence>
<feature type="transmembrane region" description="Helical" evidence="6">
    <location>
        <begin position="61"/>
        <end position="82"/>
    </location>
</feature>
<keyword evidence="3 6" id="KW-1133">Transmembrane helix</keyword>
<accession>A0A9P9L965</accession>